<evidence type="ECO:0000256" key="1">
    <source>
        <dbReference type="ARBA" id="ARBA00003618"/>
    </source>
</evidence>
<accession>A0A1X7E0Y3</accession>
<dbReference type="InterPro" id="IPR027417">
    <property type="entry name" value="P-loop_NTPase"/>
</dbReference>
<dbReference type="EMBL" id="FWZU01000004">
    <property type="protein sequence ID" value="SMF25467.1"/>
    <property type="molecule type" value="Genomic_DNA"/>
</dbReference>
<dbReference type="GO" id="GO:0016887">
    <property type="term" value="F:ATP hydrolysis activity"/>
    <property type="evidence" value="ECO:0007669"/>
    <property type="project" value="InterPro"/>
</dbReference>
<keyword evidence="11" id="KW-0378">Hydrolase</keyword>
<dbReference type="InterPro" id="IPR038729">
    <property type="entry name" value="Rad50/SbcC_AAA"/>
</dbReference>
<dbReference type="Pfam" id="PF13476">
    <property type="entry name" value="AAA_23"/>
    <property type="match status" value="1"/>
</dbReference>
<dbReference type="Gene3D" id="3.40.50.300">
    <property type="entry name" value="P-loop containing nucleotide triphosphate hydrolases"/>
    <property type="match status" value="1"/>
</dbReference>
<dbReference type="PANTHER" id="PTHR11059">
    <property type="entry name" value="DNA REPAIR PROTEIN RECN"/>
    <property type="match status" value="1"/>
</dbReference>
<reference evidence="12" key="1">
    <citation type="submission" date="2017-04" db="EMBL/GenBank/DDBJ databases">
        <authorList>
            <person name="Varghese N."/>
            <person name="Submissions S."/>
        </authorList>
    </citation>
    <scope>NUCLEOTIDE SEQUENCE [LARGE SCALE GENOMIC DNA]</scope>
    <source>
        <strain evidence="12">K3S</strain>
    </source>
</reference>
<evidence type="ECO:0000256" key="8">
    <source>
        <dbReference type="ARBA" id="ARBA00033408"/>
    </source>
</evidence>
<evidence type="ECO:0000256" key="9">
    <source>
        <dbReference type="SAM" id="Coils"/>
    </source>
</evidence>
<evidence type="ECO:0000256" key="2">
    <source>
        <dbReference type="ARBA" id="ARBA00009441"/>
    </source>
</evidence>
<comment type="similarity">
    <text evidence="2">Belongs to the RecN family.</text>
</comment>
<organism evidence="11 12">
    <name type="scientific">Desulfovibrio gilichinskyi</name>
    <dbReference type="NCBI Taxonomy" id="1519643"/>
    <lineage>
        <taxon>Bacteria</taxon>
        <taxon>Pseudomonadati</taxon>
        <taxon>Thermodesulfobacteriota</taxon>
        <taxon>Desulfovibrionia</taxon>
        <taxon>Desulfovibrionales</taxon>
        <taxon>Desulfovibrionaceae</taxon>
        <taxon>Desulfovibrio</taxon>
    </lineage>
</organism>
<proteinExistence type="inferred from homology"/>
<feature type="domain" description="Rad50/SbcC-type AAA" evidence="10">
    <location>
        <begin position="4"/>
        <end position="226"/>
    </location>
</feature>
<keyword evidence="11" id="KW-0269">Exonuclease</keyword>
<keyword evidence="4" id="KW-0547">Nucleotide-binding</keyword>
<evidence type="ECO:0000256" key="4">
    <source>
        <dbReference type="ARBA" id="ARBA00022741"/>
    </source>
</evidence>
<gene>
    <name evidence="11" type="ORF">SAMN06295933_2478</name>
</gene>
<comment type="function">
    <text evidence="1">May be involved in recombinational repair of damaged DNA.</text>
</comment>
<dbReference type="GO" id="GO:0006302">
    <property type="term" value="P:double-strand break repair"/>
    <property type="evidence" value="ECO:0007669"/>
    <property type="project" value="InterPro"/>
</dbReference>
<evidence type="ECO:0000256" key="5">
    <source>
        <dbReference type="ARBA" id="ARBA00022763"/>
    </source>
</evidence>
<evidence type="ECO:0000256" key="6">
    <source>
        <dbReference type="ARBA" id="ARBA00022840"/>
    </source>
</evidence>
<dbReference type="OrthoDB" id="267455at2"/>
<dbReference type="GO" id="GO:0004527">
    <property type="term" value="F:exonuclease activity"/>
    <property type="evidence" value="ECO:0007669"/>
    <property type="project" value="UniProtKB-KW"/>
</dbReference>
<dbReference type="RefSeq" id="WP_085102657.1">
    <property type="nucleotide sequence ID" value="NZ_FWZU01000004.1"/>
</dbReference>
<dbReference type="GO" id="GO:0005524">
    <property type="term" value="F:ATP binding"/>
    <property type="evidence" value="ECO:0007669"/>
    <property type="project" value="UniProtKB-KW"/>
</dbReference>
<keyword evidence="9" id="KW-0175">Coiled coil</keyword>
<evidence type="ECO:0000313" key="12">
    <source>
        <dbReference type="Proteomes" id="UP000192906"/>
    </source>
</evidence>
<dbReference type="AlphaFoldDB" id="A0A1X7E0Y3"/>
<keyword evidence="6" id="KW-0067">ATP-binding</keyword>
<evidence type="ECO:0000259" key="10">
    <source>
        <dbReference type="Pfam" id="PF13476"/>
    </source>
</evidence>
<evidence type="ECO:0000256" key="7">
    <source>
        <dbReference type="ARBA" id="ARBA00023204"/>
    </source>
</evidence>
<name>A0A1X7E0Y3_9BACT</name>
<evidence type="ECO:0000256" key="3">
    <source>
        <dbReference type="ARBA" id="ARBA00021315"/>
    </source>
</evidence>
<keyword evidence="5" id="KW-0227">DNA damage</keyword>
<dbReference type="PANTHER" id="PTHR11059:SF0">
    <property type="entry name" value="DNA REPAIR PROTEIN RECN"/>
    <property type="match status" value="1"/>
</dbReference>
<feature type="coiled-coil region" evidence="9">
    <location>
        <begin position="388"/>
        <end position="422"/>
    </location>
</feature>
<sequence length="446" mass="50021">MIKKIILKNFLAHAHTEIELGPGMTVLTGPNNSGKSSVVEALRCIATNPLPKHFVRHGAKVARVELEMDDGTKVAWIRKKATAWYEITRPGEQEHETYAKFGRKPPEDVMAILRLNQVLLEGDKFLDVHIGDQRKPIFLLDQPASVAAQFFASSSEASHLLAMQTELKSRVRNANRDKKFQQEKMDYIAAELNELQDLPKANLELETAHELKARSEKFLSEIPRIEDLLNRKNQLQSEKVKLTAKEKSLCGLEKGPDLFPVRGLEQTNLQLGNFRHQSSNLKSRAHSLEELAEPPQLFPVKDLELKIVRYKQLSSAVKAQSKRQKVLSLLASPPMVENLSALCATISNIVRNKIFAENISRRAQALKPLASAPELFDNSNLIQIIGSINSLKKSQEQSRCVLEKLEESRVMLESKIKKRLAEIGSCPLCGNELTADKLIGEIGHES</sequence>
<dbReference type="SUPFAM" id="SSF52540">
    <property type="entry name" value="P-loop containing nucleoside triphosphate hydrolases"/>
    <property type="match status" value="1"/>
</dbReference>
<keyword evidence="12" id="KW-1185">Reference proteome</keyword>
<keyword evidence="11" id="KW-0540">Nuclease</keyword>
<evidence type="ECO:0000313" key="11">
    <source>
        <dbReference type="EMBL" id="SMF25467.1"/>
    </source>
</evidence>
<dbReference type="InterPro" id="IPR004604">
    <property type="entry name" value="DNA_recomb/repair_RecN"/>
</dbReference>
<dbReference type="GO" id="GO:0006310">
    <property type="term" value="P:DNA recombination"/>
    <property type="evidence" value="ECO:0007669"/>
    <property type="project" value="InterPro"/>
</dbReference>
<dbReference type="Proteomes" id="UP000192906">
    <property type="component" value="Unassembled WGS sequence"/>
</dbReference>
<dbReference type="STRING" id="1519643.SAMN06295933_2478"/>
<keyword evidence="7" id="KW-0234">DNA repair</keyword>
<protein>
    <recommendedName>
        <fullName evidence="3">DNA repair protein RecN</fullName>
    </recommendedName>
    <alternativeName>
        <fullName evidence="8">Recombination protein N</fullName>
    </alternativeName>
</protein>